<dbReference type="SUPFAM" id="SSF50729">
    <property type="entry name" value="PH domain-like"/>
    <property type="match status" value="1"/>
</dbReference>
<dbReference type="OrthoDB" id="271628at2759"/>
<dbReference type="GO" id="GO:0046856">
    <property type="term" value="P:phosphatidylinositol dephosphorylation"/>
    <property type="evidence" value="ECO:0007669"/>
    <property type="project" value="TreeGrafter"/>
</dbReference>
<dbReference type="PROSITE" id="PS00383">
    <property type="entry name" value="TYR_PHOSPHATASE_1"/>
    <property type="match status" value="1"/>
</dbReference>
<dbReference type="Pfam" id="PF01363">
    <property type="entry name" value="FYVE"/>
    <property type="match status" value="1"/>
</dbReference>
<dbReference type="GO" id="GO:0012505">
    <property type="term" value="C:endomembrane system"/>
    <property type="evidence" value="ECO:0007669"/>
    <property type="project" value="UniProtKB-SubCell"/>
</dbReference>
<dbReference type="SMART" id="SM00404">
    <property type="entry name" value="PTPc_motif"/>
    <property type="match status" value="1"/>
</dbReference>
<dbReference type="InterPro" id="IPR029021">
    <property type="entry name" value="Prot-tyrosine_phosphatase-like"/>
</dbReference>
<feature type="active site" description="Phosphocysteine intermediate" evidence="13">
    <location>
        <position position="347"/>
    </location>
</feature>
<evidence type="ECO:0000259" key="18">
    <source>
        <dbReference type="PROSITE" id="PS51339"/>
    </source>
</evidence>
<dbReference type="PANTHER" id="PTHR10807:SF8">
    <property type="entry name" value="PHOSPHATIDYLINOSITOL-3-PHOSPHATE PHOSPHATASE"/>
    <property type="match status" value="1"/>
</dbReference>
<keyword evidence="10" id="KW-0443">Lipid metabolism</keyword>
<evidence type="ECO:0000313" key="19">
    <source>
        <dbReference type="EMBL" id="EFN85528.1"/>
    </source>
</evidence>
<dbReference type="GO" id="GO:0052629">
    <property type="term" value="F:phosphatidylinositol-3,5-bisphosphate 3-phosphatase activity"/>
    <property type="evidence" value="ECO:0007669"/>
    <property type="project" value="UniProtKB-EC"/>
</dbReference>
<evidence type="ECO:0000256" key="9">
    <source>
        <dbReference type="ARBA" id="ARBA00022833"/>
    </source>
</evidence>
<evidence type="ECO:0000256" key="6">
    <source>
        <dbReference type="ARBA" id="ARBA00022723"/>
    </source>
</evidence>
<evidence type="ECO:0000256" key="5">
    <source>
        <dbReference type="ARBA" id="ARBA00022490"/>
    </source>
</evidence>
<proteinExistence type="inferred from homology"/>
<sequence length="689" mass="79442">MLDKYSINHSIGTLYLTVTHLIFVERSGKKKIWVSYIVINSCLIQSYRDDLLFNSGISLSLQVLYTHISNIEKQPLTTRGSPLYIKCKHFFITTFVIPKERDCHEIYLTLLKLSCPASLEDLYCFNYQGSEDMLPKHAGWNFFNVQSEFQRQGVPNEEWSLSYLNSNYELCDTYPRYLYVPSKSTNNVLLGSAKFRSRGRLPVLTYLHSNKAAICRCSQPLSGFSARCPEDEEMMYNILCTNPNSRYMYVVDTRPRINAFANRAAGKGYENENFYDNIKFHFFGIENIHVMRTSLNKLMDLQRSTSMSAFLSGLESSGWLKHIRSILETAWFIARAVSNGVSVVVHCSDGWDRTAQVCSLAALLLDPFYRTIQGFQALIEKDWLSFGHKFSDRCGYVSSDGKELAPVFTQFIDATYQLLRQYPYKFQFNEYFLLTLHDHVHSCQHGTFIGNSEKERQILRLSERTYSLWGYFANNTNEYINPIYRCSRYNSDDSTDVLQPKLAPQSIVLWRGLYFRFENGVHPRESCEDLLLSIYDHTSSLEDHVKLLLKQVNSLGQLLNINNTQKKGKHKFDNKFMETLPKTIIENTANHDEKMKAKLKMNQLENELKTVALDWKSSRNMEECGCSTTFDAFNKKHHCWSCGCVLCTRCMAVHTKLPGHLSQRAVPTCKSCHQSSAISSASQWLRSAE</sequence>
<dbReference type="Proteomes" id="UP000008237">
    <property type="component" value="Unassembled WGS sequence"/>
</dbReference>
<dbReference type="Pfam" id="PF21098">
    <property type="entry name" value="PH-GRAM_MTMR6-like"/>
    <property type="match status" value="2"/>
</dbReference>
<feature type="domain" description="Myotubularin phosphatase" evidence="18">
    <location>
        <begin position="139"/>
        <end position="514"/>
    </location>
</feature>
<keyword evidence="7 15" id="KW-0863">Zinc-finger</keyword>
<dbReference type="PANTHER" id="PTHR10807">
    <property type="entry name" value="MYOTUBULARIN-RELATED"/>
    <property type="match status" value="1"/>
</dbReference>
<keyword evidence="11" id="KW-0472">Membrane</keyword>
<reference evidence="19 20" key="1">
    <citation type="journal article" date="2010" name="Science">
        <title>Genomic comparison of the ants Camponotus floridanus and Harpegnathos saltator.</title>
        <authorList>
            <person name="Bonasio R."/>
            <person name="Zhang G."/>
            <person name="Ye C."/>
            <person name="Mutti N.S."/>
            <person name="Fang X."/>
            <person name="Qin N."/>
            <person name="Donahue G."/>
            <person name="Yang P."/>
            <person name="Li Q."/>
            <person name="Li C."/>
            <person name="Zhang P."/>
            <person name="Huang Z."/>
            <person name="Berger S.L."/>
            <person name="Reinberg D."/>
            <person name="Wang J."/>
            <person name="Liebig J."/>
        </authorList>
    </citation>
    <scope>NUCLEOTIDE SEQUENCE [LARGE SCALE GENOMIC DNA]</scope>
    <source>
        <strain evidence="19 20">R22 G/1</strain>
    </source>
</reference>
<dbReference type="PROSITE" id="PS50178">
    <property type="entry name" value="ZF_FYVE"/>
    <property type="match status" value="1"/>
</dbReference>
<evidence type="ECO:0000256" key="10">
    <source>
        <dbReference type="ARBA" id="ARBA00023098"/>
    </source>
</evidence>
<comment type="subcellular location">
    <subcellularLocation>
        <location evidence="2">Cytoplasm</location>
    </subcellularLocation>
    <subcellularLocation>
        <location evidence="1">Endomembrane system</location>
        <topology evidence="1">Peripheral membrane protein</topology>
    </subcellularLocation>
</comment>
<dbReference type="SUPFAM" id="SSF57903">
    <property type="entry name" value="FYVE/PHD zinc finger"/>
    <property type="match status" value="1"/>
</dbReference>
<evidence type="ECO:0000256" key="4">
    <source>
        <dbReference type="ARBA" id="ARBA00012903"/>
    </source>
</evidence>
<keyword evidence="20" id="KW-1185">Reference proteome</keyword>
<accession>E2BFK6</accession>
<feature type="domain" description="FYVE-type" evidence="17">
    <location>
        <begin position="626"/>
        <end position="677"/>
    </location>
</feature>
<evidence type="ECO:0000256" key="13">
    <source>
        <dbReference type="PIRSR" id="PIRSR630564-1"/>
    </source>
</evidence>
<dbReference type="SUPFAM" id="SSF52799">
    <property type="entry name" value="(Phosphotyrosine protein) phosphatases II"/>
    <property type="match status" value="1"/>
</dbReference>
<dbReference type="InterPro" id="IPR000306">
    <property type="entry name" value="Znf_FYVE"/>
</dbReference>
<gene>
    <name evidence="19" type="ORF">EAI_09180</name>
</gene>
<dbReference type="InterPro" id="IPR011011">
    <property type="entry name" value="Znf_FYVE_PHD"/>
</dbReference>
<dbReference type="InterPro" id="IPR011993">
    <property type="entry name" value="PH-like_dom_sf"/>
</dbReference>
<keyword evidence="6" id="KW-0479">Metal-binding</keyword>
<dbReference type="CDD" id="cd15738">
    <property type="entry name" value="FYVE_MTMR_unchar"/>
    <property type="match status" value="1"/>
</dbReference>
<dbReference type="GO" id="GO:0005737">
    <property type="term" value="C:cytoplasm"/>
    <property type="evidence" value="ECO:0007669"/>
    <property type="project" value="UniProtKB-SubCell"/>
</dbReference>
<dbReference type="InterPro" id="IPR010569">
    <property type="entry name" value="Myotubularin-like_Pase_dom"/>
</dbReference>
<dbReference type="InterPro" id="IPR030564">
    <property type="entry name" value="Myotubularin"/>
</dbReference>
<evidence type="ECO:0000256" key="1">
    <source>
        <dbReference type="ARBA" id="ARBA00004184"/>
    </source>
</evidence>
<evidence type="ECO:0000256" key="3">
    <source>
        <dbReference type="ARBA" id="ARBA00007471"/>
    </source>
</evidence>
<dbReference type="PROSITE" id="PS51339">
    <property type="entry name" value="PPASE_MYOTUBULARIN"/>
    <property type="match status" value="1"/>
</dbReference>
<dbReference type="OMA" id="QWQHTDV"/>
<evidence type="ECO:0000256" key="2">
    <source>
        <dbReference type="ARBA" id="ARBA00004496"/>
    </source>
</evidence>
<dbReference type="Pfam" id="PF06602">
    <property type="entry name" value="Myotub-related"/>
    <property type="match status" value="1"/>
</dbReference>
<dbReference type="InParanoid" id="E2BFK6"/>
<dbReference type="InterPro" id="IPR048994">
    <property type="entry name" value="PH-GRAM_MTMR6-9"/>
</dbReference>
<dbReference type="SMART" id="SM00064">
    <property type="entry name" value="FYVE"/>
    <property type="match status" value="1"/>
</dbReference>
<dbReference type="InterPro" id="IPR017455">
    <property type="entry name" value="Znf_FYVE-rel"/>
</dbReference>
<evidence type="ECO:0000256" key="14">
    <source>
        <dbReference type="PIRSR" id="PIRSR630564-2"/>
    </source>
</evidence>
<organism evidence="20">
    <name type="scientific">Harpegnathos saltator</name>
    <name type="common">Jerdon's jumping ant</name>
    <dbReference type="NCBI Taxonomy" id="610380"/>
    <lineage>
        <taxon>Eukaryota</taxon>
        <taxon>Metazoa</taxon>
        <taxon>Ecdysozoa</taxon>
        <taxon>Arthropoda</taxon>
        <taxon>Hexapoda</taxon>
        <taxon>Insecta</taxon>
        <taxon>Pterygota</taxon>
        <taxon>Neoptera</taxon>
        <taxon>Endopterygota</taxon>
        <taxon>Hymenoptera</taxon>
        <taxon>Apocrita</taxon>
        <taxon>Aculeata</taxon>
        <taxon>Formicoidea</taxon>
        <taxon>Formicidae</taxon>
        <taxon>Ponerinae</taxon>
        <taxon>Ponerini</taxon>
        <taxon>Harpegnathos</taxon>
    </lineage>
</organism>
<dbReference type="CDD" id="cd14532">
    <property type="entry name" value="PTP-MTMR6-like"/>
    <property type="match status" value="1"/>
</dbReference>
<dbReference type="EC" id="3.1.3.95" evidence="4"/>
<protein>
    <recommendedName>
        <fullName evidence="4">phosphatidylinositol-3,5-bisphosphate 3-phosphatase</fullName>
        <ecNumber evidence="4">3.1.3.95</ecNumber>
    </recommendedName>
    <alternativeName>
        <fullName evidence="12">Phosphatidylinositol-3,5-bisphosphate 3-phosphatase</fullName>
    </alternativeName>
</protein>
<evidence type="ECO:0000256" key="12">
    <source>
        <dbReference type="ARBA" id="ARBA00032571"/>
    </source>
</evidence>
<dbReference type="Gene3D" id="3.30.40.10">
    <property type="entry name" value="Zinc/RING finger domain, C3HC4 (zinc finger)"/>
    <property type="match status" value="1"/>
</dbReference>
<evidence type="ECO:0000256" key="7">
    <source>
        <dbReference type="ARBA" id="ARBA00022771"/>
    </source>
</evidence>
<evidence type="ECO:0000256" key="8">
    <source>
        <dbReference type="ARBA" id="ARBA00022801"/>
    </source>
</evidence>
<feature type="binding site" evidence="14">
    <location>
        <begin position="347"/>
        <end position="353"/>
    </location>
    <ligand>
        <name>substrate</name>
    </ligand>
</feature>
<keyword evidence="8" id="KW-0378">Hydrolase</keyword>
<name>E2BFK6_HARSA</name>
<evidence type="ECO:0000259" key="17">
    <source>
        <dbReference type="PROSITE" id="PS50178"/>
    </source>
</evidence>
<comment type="similarity">
    <text evidence="3">Belongs to the protein-tyrosine phosphatase family. Non-receptor class myotubularin subfamily.</text>
</comment>
<dbReference type="GO" id="GO:0008270">
    <property type="term" value="F:zinc ion binding"/>
    <property type="evidence" value="ECO:0007669"/>
    <property type="project" value="UniProtKB-KW"/>
</dbReference>
<keyword evidence="5" id="KW-0963">Cytoplasm</keyword>
<evidence type="ECO:0000313" key="20">
    <source>
        <dbReference type="Proteomes" id="UP000008237"/>
    </source>
</evidence>
<dbReference type="InterPro" id="IPR003595">
    <property type="entry name" value="Tyr_Pase_cat"/>
</dbReference>
<dbReference type="InterPro" id="IPR000387">
    <property type="entry name" value="Tyr_Pase_dom"/>
</dbReference>
<evidence type="ECO:0000256" key="15">
    <source>
        <dbReference type="PROSITE-ProRule" id="PRU00091"/>
    </source>
</evidence>
<dbReference type="InterPro" id="IPR016130">
    <property type="entry name" value="Tyr_Pase_AS"/>
</dbReference>
<dbReference type="InterPro" id="IPR013083">
    <property type="entry name" value="Znf_RING/FYVE/PHD"/>
</dbReference>
<feature type="domain" description="Tyrosine specific protein phosphatases" evidence="16">
    <location>
        <begin position="317"/>
        <end position="378"/>
    </location>
</feature>
<keyword evidence="9" id="KW-0862">Zinc</keyword>
<evidence type="ECO:0000256" key="11">
    <source>
        <dbReference type="ARBA" id="ARBA00023136"/>
    </source>
</evidence>
<dbReference type="EMBL" id="GL448037">
    <property type="protein sequence ID" value="EFN85528.1"/>
    <property type="molecule type" value="Genomic_DNA"/>
</dbReference>
<feature type="binding site" evidence="14">
    <location>
        <begin position="287"/>
        <end position="288"/>
    </location>
    <ligand>
        <name>substrate</name>
    </ligand>
</feature>
<dbReference type="PROSITE" id="PS50056">
    <property type="entry name" value="TYR_PHOSPHATASE_2"/>
    <property type="match status" value="1"/>
</dbReference>
<dbReference type="STRING" id="610380.E2BFK6"/>
<dbReference type="Gene3D" id="2.30.29.30">
    <property type="entry name" value="Pleckstrin-homology domain (PH domain)/Phosphotyrosine-binding domain (PTB)"/>
    <property type="match status" value="1"/>
</dbReference>
<dbReference type="FunCoup" id="E2BFK6">
    <property type="interactions" value="200"/>
</dbReference>
<dbReference type="AlphaFoldDB" id="E2BFK6"/>
<dbReference type="GO" id="GO:0004438">
    <property type="term" value="F:phosphatidylinositol-3-phosphate phosphatase activity"/>
    <property type="evidence" value="ECO:0007669"/>
    <property type="project" value="TreeGrafter"/>
</dbReference>
<evidence type="ECO:0000259" key="16">
    <source>
        <dbReference type="PROSITE" id="PS50056"/>
    </source>
</evidence>